<sequence>MIILGVSKCGGTALINRSCYDDGFYLGRPLASPPTGAVPDATVSRNPFWAPPRRWAAITTVVRANLCLLCNLLIIDQCPVGQMRAHGPAFPDVRGTAISAGRTNCTDGDVLF</sequence>
<dbReference type="AlphaFoldDB" id="A0A834IT61"/>
<comment type="caution">
    <text evidence="1">The sequence shown here is derived from an EMBL/GenBank/DDBJ whole genome shotgun (WGS) entry which is preliminary data.</text>
</comment>
<proteinExistence type="predicted"/>
<accession>A0A834IT61</accession>
<dbReference type="Proteomes" id="UP000625711">
    <property type="component" value="Unassembled WGS sequence"/>
</dbReference>
<gene>
    <name evidence="1" type="ORF">GWI33_021963</name>
</gene>
<name>A0A834IT61_RHYFE</name>
<organism evidence="1 2">
    <name type="scientific">Rhynchophorus ferrugineus</name>
    <name type="common">Red palm weevil</name>
    <name type="synonym">Curculio ferrugineus</name>
    <dbReference type="NCBI Taxonomy" id="354439"/>
    <lineage>
        <taxon>Eukaryota</taxon>
        <taxon>Metazoa</taxon>
        <taxon>Ecdysozoa</taxon>
        <taxon>Arthropoda</taxon>
        <taxon>Hexapoda</taxon>
        <taxon>Insecta</taxon>
        <taxon>Pterygota</taxon>
        <taxon>Neoptera</taxon>
        <taxon>Endopterygota</taxon>
        <taxon>Coleoptera</taxon>
        <taxon>Polyphaga</taxon>
        <taxon>Cucujiformia</taxon>
        <taxon>Curculionidae</taxon>
        <taxon>Dryophthorinae</taxon>
        <taxon>Rhynchophorus</taxon>
    </lineage>
</organism>
<evidence type="ECO:0000313" key="1">
    <source>
        <dbReference type="EMBL" id="KAF7284583.1"/>
    </source>
</evidence>
<reference evidence="1" key="1">
    <citation type="submission" date="2020-08" db="EMBL/GenBank/DDBJ databases">
        <title>Genome sequencing and assembly of the red palm weevil Rhynchophorus ferrugineus.</title>
        <authorList>
            <person name="Dias G.B."/>
            <person name="Bergman C.M."/>
            <person name="Manee M."/>
        </authorList>
    </citation>
    <scope>NUCLEOTIDE SEQUENCE</scope>
    <source>
        <strain evidence="1">AA-2017</strain>
        <tissue evidence="1">Whole larva</tissue>
    </source>
</reference>
<protein>
    <submittedName>
        <fullName evidence="1">Uncharacterized protein</fullName>
    </submittedName>
</protein>
<dbReference type="EMBL" id="JAACXV010000075">
    <property type="protein sequence ID" value="KAF7284583.1"/>
    <property type="molecule type" value="Genomic_DNA"/>
</dbReference>
<evidence type="ECO:0000313" key="2">
    <source>
        <dbReference type="Proteomes" id="UP000625711"/>
    </source>
</evidence>
<keyword evidence="2" id="KW-1185">Reference proteome</keyword>